<evidence type="ECO:0000313" key="2">
    <source>
        <dbReference type="Proteomes" id="UP001054837"/>
    </source>
</evidence>
<evidence type="ECO:0000313" key="1">
    <source>
        <dbReference type="EMBL" id="GIY68498.1"/>
    </source>
</evidence>
<proteinExistence type="predicted"/>
<comment type="caution">
    <text evidence="1">The sequence shown here is derived from an EMBL/GenBank/DDBJ whole genome shotgun (WGS) entry which is preliminary data.</text>
</comment>
<accession>A0AAV4VEG6</accession>
<organism evidence="1 2">
    <name type="scientific">Caerostris darwini</name>
    <dbReference type="NCBI Taxonomy" id="1538125"/>
    <lineage>
        <taxon>Eukaryota</taxon>
        <taxon>Metazoa</taxon>
        <taxon>Ecdysozoa</taxon>
        <taxon>Arthropoda</taxon>
        <taxon>Chelicerata</taxon>
        <taxon>Arachnida</taxon>
        <taxon>Araneae</taxon>
        <taxon>Araneomorphae</taxon>
        <taxon>Entelegynae</taxon>
        <taxon>Araneoidea</taxon>
        <taxon>Araneidae</taxon>
        <taxon>Caerostris</taxon>
    </lineage>
</organism>
<name>A0AAV4VEG6_9ARAC</name>
<keyword evidence="2" id="KW-1185">Reference proteome</keyword>
<dbReference type="EMBL" id="BPLQ01012875">
    <property type="protein sequence ID" value="GIY68498.1"/>
    <property type="molecule type" value="Genomic_DNA"/>
</dbReference>
<dbReference type="AlphaFoldDB" id="A0AAV4VEG6"/>
<reference evidence="1 2" key="1">
    <citation type="submission" date="2021-06" db="EMBL/GenBank/DDBJ databases">
        <title>Caerostris darwini draft genome.</title>
        <authorList>
            <person name="Kono N."/>
            <person name="Arakawa K."/>
        </authorList>
    </citation>
    <scope>NUCLEOTIDE SEQUENCE [LARGE SCALE GENOMIC DNA]</scope>
</reference>
<protein>
    <submittedName>
        <fullName evidence="1">Uncharacterized protein</fullName>
    </submittedName>
</protein>
<sequence>MLRFIEIPSHYSNAEAIILNAEAIILIVVLVFEMRGVLSEPHSHTDDQPYQKVKTTVQRHLQTVPV</sequence>
<gene>
    <name evidence="1" type="ORF">CDAR_398461</name>
</gene>
<dbReference type="Proteomes" id="UP001054837">
    <property type="component" value="Unassembled WGS sequence"/>
</dbReference>